<evidence type="ECO:0008006" key="6">
    <source>
        <dbReference type="Google" id="ProtNLM"/>
    </source>
</evidence>
<dbReference type="PANTHER" id="PTHR10569">
    <property type="entry name" value="GLYCOGEN DEBRANCHING ENZYME"/>
    <property type="match status" value="1"/>
</dbReference>
<keyword evidence="5" id="KW-1185">Reference proteome</keyword>
<organism evidence="4 5">
    <name type="scientific">Prorocentrum cordatum</name>
    <dbReference type="NCBI Taxonomy" id="2364126"/>
    <lineage>
        <taxon>Eukaryota</taxon>
        <taxon>Sar</taxon>
        <taxon>Alveolata</taxon>
        <taxon>Dinophyceae</taxon>
        <taxon>Prorocentrales</taxon>
        <taxon>Prorocentraceae</taxon>
        <taxon>Prorocentrum</taxon>
    </lineage>
</organism>
<dbReference type="CDD" id="cd02859">
    <property type="entry name" value="E_set_AMPKbeta_like_N"/>
    <property type="match status" value="1"/>
</dbReference>
<dbReference type="Pfam" id="PF16561">
    <property type="entry name" value="AMPK1_CBM"/>
    <property type="match status" value="1"/>
</dbReference>
<reference evidence="4" key="1">
    <citation type="submission" date="2023-10" db="EMBL/GenBank/DDBJ databases">
        <authorList>
            <person name="Chen Y."/>
            <person name="Shah S."/>
            <person name="Dougan E. K."/>
            <person name="Thang M."/>
            <person name="Chan C."/>
        </authorList>
    </citation>
    <scope>NUCLEOTIDE SEQUENCE [LARGE SCALE GENOMIC DNA]</scope>
</reference>
<name>A0ABN9WNE1_9DINO</name>
<feature type="domain" description="Glycogen debranching enzyme central" evidence="2">
    <location>
        <begin position="97"/>
        <end position="348"/>
    </location>
</feature>
<feature type="non-terminal residue" evidence="4">
    <location>
        <position position="1"/>
    </location>
</feature>
<proteinExistence type="predicted"/>
<accession>A0ABN9WNE1</accession>
<dbReference type="PANTHER" id="PTHR10569:SF2">
    <property type="entry name" value="GLYCOGEN DEBRANCHING ENZYME"/>
    <property type="match status" value="1"/>
</dbReference>
<comment type="caution">
    <text evidence="4">The sequence shown here is derived from an EMBL/GenBank/DDBJ whole genome shotgun (WGS) entry which is preliminary data.</text>
</comment>
<dbReference type="Pfam" id="PF14702">
    <property type="entry name" value="hGDE_central"/>
    <property type="match status" value="1"/>
</dbReference>
<feature type="non-terminal residue" evidence="4">
    <location>
        <position position="363"/>
    </location>
</feature>
<evidence type="ECO:0000259" key="3">
    <source>
        <dbReference type="Pfam" id="PF16561"/>
    </source>
</evidence>
<dbReference type="InterPro" id="IPR032640">
    <property type="entry name" value="AMPK1_CBM"/>
</dbReference>
<dbReference type="InterPro" id="IPR014756">
    <property type="entry name" value="Ig_E-set"/>
</dbReference>
<evidence type="ECO:0000313" key="4">
    <source>
        <dbReference type="EMBL" id="CAK0888162.1"/>
    </source>
</evidence>
<sequence>VEVRGSWNGWQSPLVLSQGAGQSWAGSLSLSECQLPVQYKFIVDGSWCVDERQPTVEDGSGNRNNIKHGSRPAAGGVAGGELQPIAGPDLRHGGPLGILAAKQVLNLLHAKLGREGFTEIASRRLAEDVVSVQRRAPDSGRATWFVVRSAYSRDGVQDRLPCDMDVLTVPGEIEQLHAAATLSVDRGQRSEANDKFLTGLRGSLCVRGSIQDVANVWREGSNTMVKLHTFPAGSVLVFSTAPGLEAECRSRLDRLLAAEAVERPLKELSLAELNYLLFSCEAEELDRSDGQRGAYNVDGHGPFMYCGLMGVCAALDECRRSMTDVLGSPVLGNVRDGDWLLDYLTARLDDMPALAGVRDWMIQ</sequence>
<dbReference type="InterPro" id="IPR010401">
    <property type="entry name" value="AGL/Gdb1"/>
</dbReference>
<dbReference type="EMBL" id="CAUYUJ010019036">
    <property type="protein sequence ID" value="CAK0888162.1"/>
    <property type="molecule type" value="Genomic_DNA"/>
</dbReference>
<evidence type="ECO:0000256" key="1">
    <source>
        <dbReference type="SAM" id="MobiDB-lite"/>
    </source>
</evidence>
<feature type="domain" description="AMP-activated protein kinase glycogen-binding" evidence="3">
    <location>
        <begin position="1"/>
        <end position="66"/>
    </location>
</feature>
<gene>
    <name evidence="4" type="ORF">PCOR1329_LOCUS69002</name>
</gene>
<dbReference type="Proteomes" id="UP001189429">
    <property type="component" value="Unassembled WGS sequence"/>
</dbReference>
<dbReference type="Gene3D" id="2.60.40.10">
    <property type="entry name" value="Immunoglobulins"/>
    <property type="match status" value="1"/>
</dbReference>
<evidence type="ECO:0000313" key="5">
    <source>
        <dbReference type="Proteomes" id="UP001189429"/>
    </source>
</evidence>
<protein>
    <recommendedName>
        <fullName evidence="6">AMP-activated protein kinase glycogen-binding domain-containing protein</fullName>
    </recommendedName>
</protein>
<dbReference type="InterPro" id="IPR013783">
    <property type="entry name" value="Ig-like_fold"/>
</dbReference>
<dbReference type="SUPFAM" id="SSF81296">
    <property type="entry name" value="E set domains"/>
    <property type="match status" value="1"/>
</dbReference>
<dbReference type="InterPro" id="IPR032788">
    <property type="entry name" value="AGL_central"/>
</dbReference>
<evidence type="ECO:0000259" key="2">
    <source>
        <dbReference type="Pfam" id="PF14702"/>
    </source>
</evidence>
<feature type="region of interest" description="Disordered" evidence="1">
    <location>
        <begin position="54"/>
        <end position="86"/>
    </location>
</feature>